<protein>
    <submittedName>
        <fullName evidence="2">Uncharacterized protein</fullName>
    </submittedName>
</protein>
<keyword evidence="3" id="KW-1185">Reference proteome</keyword>
<evidence type="ECO:0000313" key="2">
    <source>
        <dbReference type="EMBL" id="KOS21276.1"/>
    </source>
</evidence>
<accession>A0A0M8MXF6</accession>
<organism evidence="2 3">
    <name type="scientific">Escovopsis weberi</name>
    <dbReference type="NCBI Taxonomy" id="150374"/>
    <lineage>
        <taxon>Eukaryota</taxon>
        <taxon>Fungi</taxon>
        <taxon>Dikarya</taxon>
        <taxon>Ascomycota</taxon>
        <taxon>Pezizomycotina</taxon>
        <taxon>Sordariomycetes</taxon>
        <taxon>Hypocreomycetidae</taxon>
        <taxon>Hypocreales</taxon>
        <taxon>Hypocreaceae</taxon>
        <taxon>Escovopsis</taxon>
    </lineage>
</organism>
<comment type="caution">
    <text evidence="2">The sequence shown here is derived from an EMBL/GenBank/DDBJ whole genome shotgun (WGS) entry which is preliminary data.</text>
</comment>
<gene>
    <name evidence="2" type="ORF">ESCO_006791</name>
</gene>
<dbReference type="OrthoDB" id="5099888at2759"/>
<name>A0A0M8MXF6_ESCWE</name>
<feature type="region of interest" description="Disordered" evidence="1">
    <location>
        <begin position="1"/>
        <end position="21"/>
    </location>
</feature>
<evidence type="ECO:0000256" key="1">
    <source>
        <dbReference type="SAM" id="MobiDB-lite"/>
    </source>
</evidence>
<dbReference type="AlphaFoldDB" id="A0A0M8MXF6"/>
<sequence>MSAPPEYSADSSPPSYDEVSQKLQRLIQDNTNPAKVLEIASSLSDAEINVLADGFEKHYPLQDEKQKADFTVGLGQTFSSKEGQARLKQAGNAASQAVKDIEGIFTNLQLKLAQIDQVYQSGFQATLIKIQDTFTDILRESRLLAVDIEFDKIMVKFCANPNYTVDQRRARIGEFITEAKGFEDGAKGVQQRYTDLVTSFQSFVLSFSGWARDKEGELTSQIKGLEAELSDLGKQLNDIKTAQTAMTSLAGVVLPVTSLLLASKIFPGFDAVIILE</sequence>
<reference evidence="2 3" key="1">
    <citation type="submission" date="2015-07" db="EMBL/GenBank/DDBJ databases">
        <title>The genome of the fungus Escovopsis weberi, a specialized disease agent of ant agriculture.</title>
        <authorList>
            <person name="de Man T.J."/>
            <person name="Stajich J.E."/>
            <person name="Kubicek C.P."/>
            <person name="Chenthamara K."/>
            <person name="Atanasova L."/>
            <person name="Druzhinina I.S."/>
            <person name="Birnbaum S."/>
            <person name="Barribeau S.M."/>
            <person name="Teiling C."/>
            <person name="Suen G."/>
            <person name="Currie C."/>
            <person name="Gerardo N.M."/>
        </authorList>
    </citation>
    <scope>NUCLEOTIDE SEQUENCE [LARGE SCALE GENOMIC DNA]</scope>
</reference>
<dbReference type="Proteomes" id="UP000053831">
    <property type="component" value="Unassembled WGS sequence"/>
</dbReference>
<dbReference type="EMBL" id="LGSR01000011">
    <property type="protein sequence ID" value="KOS21276.1"/>
    <property type="molecule type" value="Genomic_DNA"/>
</dbReference>
<evidence type="ECO:0000313" key="3">
    <source>
        <dbReference type="Proteomes" id="UP000053831"/>
    </source>
</evidence>
<proteinExistence type="predicted"/>